<evidence type="ECO:0000256" key="6">
    <source>
        <dbReference type="ARBA" id="ARBA00022723"/>
    </source>
</evidence>
<evidence type="ECO:0000256" key="10">
    <source>
        <dbReference type="ARBA" id="ARBA00023163"/>
    </source>
</evidence>
<evidence type="ECO:0000259" key="14">
    <source>
        <dbReference type="PROSITE" id="PS50305"/>
    </source>
</evidence>
<feature type="binding site" evidence="12">
    <location>
        <position position="402"/>
    </location>
    <ligand>
        <name>Zn(2+)</name>
        <dbReference type="ChEBI" id="CHEBI:29105"/>
    </ligand>
</feature>
<protein>
    <recommendedName>
        <fullName evidence="14">Deacetylase sirtuin-type domain-containing protein</fullName>
    </recommendedName>
</protein>
<dbReference type="InterPro" id="IPR026591">
    <property type="entry name" value="Sirtuin_cat_small_dom_sf"/>
</dbReference>
<keyword evidence="9" id="KW-0520">NAD</keyword>
<evidence type="ECO:0000256" key="3">
    <source>
        <dbReference type="ARBA" id="ARBA00006924"/>
    </source>
</evidence>
<dbReference type="OrthoDB" id="420264at2759"/>
<dbReference type="GO" id="GO:0046872">
    <property type="term" value="F:metal ion binding"/>
    <property type="evidence" value="ECO:0007669"/>
    <property type="project" value="UniProtKB-KW"/>
</dbReference>
<dbReference type="EMBL" id="LMYN01000001">
    <property type="protein sequence ID" value="KSA04198.1"/>
    <property type="molecule type" value="Genomic_DNA"/>
</dbReference>
<evidence type="ECO:0000256" key="13">
    <source>
        <dbReference type="SAM" id="MobiDB-lite"/>
    </source>
</evidence>
<reference evidence="15 16" key="1">
    <citation type="submission" date="2015-11" db="EMBL/GenBank/DDBJ databases">
        <title>The genome of Debaryomyces fabryi.</title>
        <authorList>
            <person name="Tafer H."/>
            <person name="Lopandic K."/>
        </authorList>
    </citation>
    <scope>NUCLEOTIDE SEQUENCE [LARGE SCALE GENOMIC DNA]</scope>
    <source>
        <strain evidence="15 16">CBS 789</strain>
    </source>
</reference>
<evidence type="ECO:0000256" key="11">
    <source>
        <dbReference type="ARBA" id="ARBA00023242"/>
    </source>
</evidence>
<feature type="active site" description="Proton acceptor" evidence="12">
    <location>
        <position position="370"/>
    </location>
</feature>
<sequence length="553" mass="61634">MSTIPNNRDDIVLIDSESERENDPPRMSEEDAPPRKKFKKSQNNDAPLVKPFMNSTSEDSDNNVSSSDSLSANKSAESTYSQSSDDSSGSESSLSGLSDGNSESGYVHSLASDPRVSSRKVENEMDGESQGIPSDLGDISTGSSSSDLNAISTHEVPTGKGEDNEATRRVISETRKYLKQHGTMEFLDKYLPTTASSLDLLQLIKKLGFFPKDIPSFNDGDKLIGLIKLLHTAMKRVNSMRSKLDDFYSVEHVVDKIKKAEKILVVTGAGISTSLGIPDFRSSKGFYSQLQYLGLSDPQEVFDLDFFHSDPNIFYLIAYMILPPEKSYTPLHSFIKLLQNKGKLLRNYTQNIDNLESNVGIKPEKLIQCHGSFATASCVTCKYQVKGEKIFPKIRLKEIPYCPKCMKARKILLNKEDAYVPESYGVMKPDITFFGEPLPTRFHNMIRQDLMECDLLISIGTSLKVSPVADIVERIPEHVPQVLINKDPIDHCNFDVSILGYCDDAANFLCERLGKGWNLNHPEGEAAYNKLAFQLMPINENEGHYSLVNLHQG</sequence>
<feature type="binding site" evidence="12">
    <location>
        <position position="378"/>
    </location>
    <ligand>
        <name>Zn(2+)</name>
        <dbReference type="ChEBI" id="CHEBI:29105"/>
    </ligand>
</feature>
<evidence type="ECO:0000256" key="1">
    <source>
        <dbReference type="ARBA" id="ARBA00001947"/>
    </source>
</evidence>
<dbReference type="GO" id="GO:0046970">
    <property type="term" value="F:histone H4K16 deacetylase activity, NAD-dependent"/>
    <property type="evidence" value="ECO:0007669"/>
    <property type="project" value="TreeGrafter"/>
</dbReference>
<dbReference type="PROSITE" id="PS50305">
    <property type="entry name" value="SIRTUIN"/>
    <property type="match status" value="1"/>
</dbReference>
<comment type="cofactor">
    <cofactor evidence="1">
        <name>Zn(2+)</name>
        <dbReference type="ChEBI" id="CHEBI:29105"/>
    </cofactor>
</comment>
<accession>A0A0V1Q739</accession>
<evidence type="ECO:0000256" key="5">
    <source>
        <dbReference type="ARBA" id="ARBA00022679"/>
    </source>
</evidence>
<comment type="subcellular location">
    <subcellularLocation>
        <location evidence="2">Nucleus</location>
    </subcellularLocation>
</comment>
<dbReference type="RefSeq" id="XP_015470300.1">
    <property type="nucleotide sequence ID" value="XM_015608899.1"/>
</dbReference>
<evidence type="ECO:0000313" key="15">
    <source>
        <dbReference type="EMBL" id="KSA04198.1"/>
    </source>
</evidence>
<evidence type="ECO:0000256" key="12">
    <source>
        <dbReference type="PROSITE-ProRule" id="PRU00236"/>
    </source>
</evidence>
<keyword evidence="4" id="KW-0678">Repressor</keyword>
<organism evidence="15 16">
    <name type="scientific">Debaryomyces fabryi</name>
    <dbReference type="NCBI Taxonomy" id="58627"/>
    <lineage>
        <taxon>Eukaryota</taxon>
        <taxon>Fungi</taxon>
        <taxon>Dikarya</taxon>
        <taxon>Ascomycota</taxon>
        <taxon>Saccharomycotina</taxon>
        <taxon>Pichiomycetes</taxon>
        <taxon>Debaryomycetaceae</taxon>
        <taxon>Debaryomyces</taxon>
    </lineage>
</organism>
<comment type="similarity">
    <text evidence="3">Belongs to the sirtuin family. Class I subfamily.</text>
</comment>
<feature type="domain" description="Deacetylase sirtuin-type" evidence="14">
    <location>
        <begin position="243"/>
        <end position="516"/>
    </location>
</feature>
<feature type="compositionally biased region" description="Low complexity" evidence="13">
    <location>
        <begin position="54"/>
        <end position="104"/>
    </location>
</feature>
<proteinExistence type="inferred from homology"/>
<keyword evidence="11" id="KW-0539">Nucleus</keyword>
<dbReference type="InterPro" id="IPR050134">
    <property type="entry name" value="NAD-dep_sirtuin_deacylases"/>
</dbReference>
<dbReference type="InterPro" id="IPR007654">
    <property type="entry name" value="NAD-dep_histone_deAcase_SIR2_N"/>
</dbReference>
<evidence type="ECO:0000256" key="8">
    <source>
        <dbReference type="ARBA" id="ARBA00023015"/>
    </source>
</evidence>
<evidence type="ECO:0000313" key="16">
    <source>
        <dbReference type="Proteomes" id="UP000054251"/>
    </source>
</evidence>
<keyword evidence="5" id="KW-0808">Transferase</keyword>
<keyword evidence="7 12" id="KW-0862">Zinc</keyword>
<dbReference type="SUPFAM" id="SSF52467">
    <property type="entry name" value="DHS-like NAD/FAD-binding domain"/>
    <property type="match status" value="1"/>
</dbReference>
<evidence type="ECO:0000256" key="2">
    <source>
        <dbReference type="ARBA" id="ARBA00004123"/>
    </source>
</evidence>
<feature type="binding site" evidence="12">
    <location>
        <position position="381"/>
    </location>
    <ligand>
        <name>Zn(2+)</name>
        <dbReference type="ChEBI" id="CHEBI:29105"/>
    </ligand>
</feature>
<dbReference type="InterPro" id="IPR026590">
    <property type="entry name" value="Ssirtuin_cat_dom"/>
</dbReference>
<evidence type="ECO:0000256" key="9">
    <source>
        <dbReference type="ARBA" id="ARBA00023027"/>
    </source>
</evidence>
<dbReference type="PANTHER" id="PTHR11085">
    <property type="entry name" value="NAD-DEPENDENT PROTEIN DEACYLASE SIRTUIN-5, MITOCHONDRIAL-RELATED"/>
    <property type="match status" value="1"/>
</dbReference>
<dbReference type="Pfam" id="PF02146">
    <property type="entry name" value="SIR2"/>
    <property type="match status" value="1"/>
</dbReference>
<dbReference type="GO" id="GO:0070403">
    <property type="term" value="F:NAD+ binding"/>
    <property type="evidence" value="ECO:0007669"/>
    <property type="project" value="InterPro"/>
</dbReference>
<dbReference type="GO" id="GO:0005634">
    <property type="term" value="C:nucleus"/>
    <property type="evidence" value="ECO:0007669"/>
    <property type="project" value="UniProtKB-SubCell"/>
</dbReference>
<evidence type="ECO:0000256" key="7">
    <source>
        <dbReference type="ARBA" id="ARBA00022833"/>
    </source>
</evidence>
<keyword evidence="16" id="KW-1185">Reference proteome</keyword>
<feature type="compositionally biased region" description="Polar residues" evidence="13">
    <location>
        <begin position="140"/>
        <end position="152"/>
    </location>
</feature>
<name>A0A0V1Q739_9ASCO</name>
<evidence type="ECO:0000256" key="4">
    <source>
        <dbReference type="ARBA" id="ARBA00022491"/>
    </source>
</evidence>
<dbReference type="PANTHER" id="PTHR11085:SF9">
    <property type="entry name" value="NAD-DEPENDENT PROTEIN DEACETYLASE SIRTUIN-1"/>
    <property type="match status" value="1"/>
</dbReference>
<dbReference type="Proteomes" id="UP000054251">
    <property type="component" value="Unassembled WGS sequence"/>
</dbReference>
<dbReference type="InterPro" id="IPR003000">
    <property type="entry name" value="Sirtuin"/>
</dbReference>
<comment type="caution">
    <text evidence="15">The sequence shown here is derived from an EMBL/GenBank/DDBJ whole genome shotgun (WGS) entry which is preliminary data.</text>
</comment>
<dbReference type="Pfam" id="PF04574">
    <property type="entry name" value="DUF592"/>
    <property type="match status" value="1"/>
</dbReference>
<dbReference type="Gene3D" id="3.40.50.1220">
    <property type="entry name" value="TPP-binding domain"/>
    <property type="match status" value="1"/>
</dbReference>
<dbReference type="AlphaFoldDB" id="A0A0V1Q739"/>
<keyword evidence="6 12" id="KW-0479">Metal-binding</keyword>
<dbReference type="GeneID" id="26837078"/>
<feature type="compositionally biased region" description="Basic and acidic residues" evidence="13">
    <location>
        <begin position="7"/>
        <end position="34"/>
    </location>
</feature>
<feature type="region of interest" description="Disordered" evidence="13">
    <location>
        <begin position="1"/>
        <end position="165"/>
    </location>
</feature>
<feature type="binding site" evidence="12">
    <location>
        <position position="405"/>
    </location>
    <ligand>
        <name>Zn(2+)</name>
        <dbReference type="ChEBI" id="CHEBI:29105"/>
    </ligand>
</feature>
<keyword evidence="8" id="KW-0805">Transcription regulation</keyword>
<dbReference type="Gene3D" id="3.30.1600.10">
    <property type="entry name" value="SIR2/SIRT2 'Small Domain"/>
    <property type="match status" value="1"/>
</dbReference>
<gene>
    <name evidence="15" type="ORF">AC631_00069</name>
</gene>
<dbReference type="InterPro" id="IPR029035">
    <property type="entry name" value="DHS-like_NAD/FAD-binding_dom"/>
</dbReference>
<keyword evidence="10" id="KW-0804">Transcription</keyword>